<dbReference type="WBParaSite" id="TMUE_2000006365.1">
    <property type="protein sequence ID" value="TMUE_2000006365.1"/>
    <property type="gene ID" value="WBGene00293101"/>
</dbReference>
<reference evidence="10" key="1">
    <citation type="submission" date="2019-12" db="UniProtKB">
        <authorList>
            <consortium name="WormBaseParasite"/>
        </authorList>
    </citation>
    <scope>IDENTIFICATION</scope>
</reference>
<dbReference type="PANTHER" id="PTHR11289">
    <property type="entry name" value="BREAST CANCER TYPE 2 SUSCEPTIBILITY PROTEIN BRCA2"/>
    <property type="match status" value="1"/>
</dbReference>
<organism evidence="9 10">
    <name type="scientific">Trichuris muris</name>
    <name type="common">Mouse whipworm</name>
    <dbReference type="NCBI Taxonomy" id="70415"/>
    <lineage>
        <taxon>Eukaryota</taxon>
        <taxon>Metazoa</taxon>
        <taxon>Ecdysozoa</taxon>
        <taxon>Nematoda</taxon>
        <taxon>Enoplea</taxon>
        <taxon>Dorylaimia</taxon>
        <taxon>Trichinellida</taxon>
        <taxon>Trichuridae</taxon>
        <taxon>Trichuris</taxon>
    </lineage>
</organism>
<evidence type="ECO:0000256" key="1">
    <source>
        <dbReference type="ARBA" id="ARBA00022737"/>
    </source>
</evidence>
<dbReference type="Pfam" id="PF09169">
    <property type="entry name" value="BRCA-2_helical"/>
    <property type="match status" value="1"/>
</dbReference>
<dbReference type="InterPro" id="IPR036315">
    <property type="entry name" value="BRCA2_hlx_sf"/>
</dbReference>
<evidence type="ECO:0000313" key="9">
    <source>
        <dbReference type="Proteomes" id="UP000046395"/>
    </source>
</evidence>
<dbReference type="InterPro" id="IPR015525">
    <property type="entry name" value="BRCA2"/>
</dbReference>
<keyword evidence="5" id="KW-0234">DNA repair</keyword>
<accession>A0A5S6QGV4</accession>
<evidence type="ECO:0000259" key="6">
    <source>
        <dbReference type="Pfam" id="PF09103"/>
    </source>
</evidence>
<dbReference type="InterPro" id="IPR015188">
    <property type="entry name" value="BRCA2_OB_3"/>
</dbReference>
<dbReference type="Gene3D" id="6.10.70.10">
    <property type="match status" value="1"/>
</dbReference>
<dbReference type="GO" id="GO:0000724">
    <property type="term" value="P:double-strand break repair via homologous recombination"/>
    <property type="evidence" value="ECO:0007669"/>
    <property type="project" value="InterPro"/>
</dbReference>
<dbReference type="CDD" id="cd04493">
    <property type="entry name" value="BRCA2DBD_OB1"/>
    <property type="match status" value="1"/>
</dbReference>
<sequence length="1023" mass="113765">MDDLVNADSSFLTGGFQTALGGRCTISSRALESAQLRFHQLSEGFIASEEGPSLSIASAQKNTGTDGITMECSPTGTLGFEPLVEPLKSVDNVGMSACGFNTAAGNRCVISSDAMEKAKLLFDRCEKEEQVQSPIDVCGFRTAAGSSLNIDKEALKKAESDFNSVDLAASERFDDIPDVSVCKTPSITRSPPSRHFGPSRSLGILKHSRPFETPRTKYRSPLGALLQEGSSACKFKYRKRTVGATLNTMFDSLDAKEPTLTSAGLSSSAGRLFNLRSQKRCIQLRKFFDQSERSSLSIEQLIALGVPRSVTEVCRKTAESFSFDSAMLQLPPGSVLIAGDGVHVQVDLCGNIPAEEICRAFENSTGIEKKLLPDGWIRNHYGWIVWKLASYEVNFPHRCAGRCLTVDRVLLQLRYRYDREVERAHRPSLRKIFNGDLSASVPLVLCVSDIKNTDEKCINVEVTDGWYGMNAVLDSKLSQFLRQGRIFVGQKLYIVGAILYGCDDGCEPLEAPSNVRLSLSVNSVRRARWYAMLGQQSLKRKPVFPLTSFYPRGGRIFLTDLLVHRIYPLVFLERVREGPRILRNEASQMMLYRMLEERFSKSVEDALDGILKELNADALGAATPTRDVRNRATTDYDTQQIQAVDDEEDLLRMYKNTSDPRRFENSIGVTQRRNLQKYQSRLNDQQWAELQKALEKKINELKKNRLLCSVLPVLKLRVSDCHAGLTAQSSGCILNIWRADVEELGHRLQEGRAYRICELTMSSFGSEVVTLSTMVGTKIQELNPGRYSSSDAGFVSRRLTTFEELHDPKFVAPFSEVDIVGFVLALATSFGGDTVYLADGSKNVIALKISDGIKNYCWESVLTTGNVVACQNLVYKRLLNARVPQLEATVLSSVKQNPRECLAACAVDSLRKHIQNCPNFLNEARSSFKALLFRIPGLTIGSNHRFDIRPLTDAPNRLSFIMHPSACDTSRVLVTNMEPGDGVVRFLDMFKVNFGRSARNRHSWLSRAADAYADAPDVMSICQ</sequence>
<feature type="domain" description="BRCA2 OB1" evidence="6">
    <location>
        <begin position="427"/>
        <end position="536"/>
    </location>
</feature>
<dbReference type="InterPro" id="IPR015252">
    <property type="entry name" value="BRCA2_hlx"/>
</dbReference>
<dbReference type="Pfam" id="PF09104">
    <property type="entry name" value="BRCA-2_OB3"/>
    <property type="match status" value="1"/>
</dbReference>
<proteinExistence type="predicted"/>
<feature type="domain" description="BRCA2 OB3" evidence="7">
    <location>
        <begin position="797"/>
        <end position="929"/>
    </location>
</feature>
<dbReference type="GO" id="GO:0006355">
    <property type="term" value="P:regulation of DNA-templated transcription"/>
    <property type="evidence" value="ECO:0007669"/>
    <property type="project" value="TreeGrafter"/>
</dbReference>
<dbReference type="PROSITE" id="PS50138">
    <property type="entry name" value="BRCA2_REPEAT"/>
    <property type="match status" value="2"/>
</dbReference>
<evidence type="ECO:0000259" key="8">
    <source>
        <dbReference type="Pfam" id="PF09169"/>
    </source>
</evidence>
<dbReference type="STRING" id="70415.A0A5S6QGV4"/>
<dbReference type="InterPro" id="IPR015187">
    <property type="entry name" value="BRCA2_OB_1"/>
</dbReference>
<evidence type="ECO:0000256" key="5">
    <source>
        <dbReference type="ARBA" id="ARBA00023204"/>
    </source>
</evidence>
<dbReference type="InterPro" id="IPR012340">
    <property type="entry name" value="NA-bd_OB-fold"/>
</dbReference>
<dbReference type="Gene3D" id="2.40.50.140">
    <property type="entry name" value="Nucleic acid-binding proteins"/>
    <property type="match status" value="3"/>
</dbReference>
<dbReference type="PANTHER" id="PTHR11289:SF0">
    <property type="entry name" value="BREAST CANCER TYPE 2 SUSCEPTIBILITY PROTEIN"/>
    <property type="match status" value="1"/>
</dbReference>
<evidence type="ECO:0000256" key="3">
    <source>
        <dbReference type="ARBA" id="ARBA00023125"/>
    </source>
</evidence>
<evidence type="ECO:0000256" key="2">
    <source>
        <dbReference type="ARBA" id="ARBA00022763"/>
    </source>
</evidence>
<dbReference type="AlphaFoldDB" id="A0A5S6QGV4"/>
<protein>
    <submittedName>
        <fullName evidence="10">BRCA2 OB1 domain-containing protein</fullName>
    </submittedName>
</protein>
<keyword evidence="4" id="KW-0233">DNA recombination</keyword>
<name>A0A5S6QGV4_TRIMR</name>
<dbReference type="SUPFAM" id="SSF81872">
    <property type="entry name" value="BRCA2 helical domain"/>
    <property type="match status" value="1"/>
</dbReference>
<keyword evidence="1" id="KW-0677">Repeat</keyword>
<keyword evidence="3" id="KW-0238">DNA-binding</keyword>
<dbReference type="Proteomes" id="UP000046395">
    <property type="component" value="Unassembled WGS sequence"/>
</dbReference>
<feature type="domain" description="Breast cancer type 2 susceptibility protein helical" evidence="8">
    <location>
        <begin position="273"/>
        <end position="423"/>
    </location>
</feature>
<evidence type="ECO:0000313" key="10">
    <source>
        <dbReference type="WBParaSite" id="TMUE_2000006365.1"/>
    </source>
</evidence>
<evidence type="ECO:0000256" key="4">
    <source>
        <dbReference type="ARBA" id="ARBA00023172"/>
    </source>
</evidence>
<dbReference type="InterPro" id="IPR002093">
    <property type="entry name" value="BRCA2_repeat"/>
</dbReference>
<dbReference type="SUPFAM" id="SSF50249">
    <property type="entry name" value="Nucleic acid-binding proteins"/>
    <property type="match status" value="3"/>
</dbReference>
<dbReference type="GO" id="GO:0005634">
    <property type="term" value="C:nucleus"/>
    <property type="evidence" value="ECO:0007669"/>
    <property type="project" value="TreeGrafter"/>
</dbReference>
<evidence type="ECO:0000259" key="7">
    <source>
        <dbReference type="Pfam" id="PF09104"/>
    </source>
</evidence>
<keyword evidence="9" id="KW-1185">Reference proteome</keyword>
<dbReference type="SUPFAM" id="SSF81878">
    <property type="entry name" value="BRCA2 tower domain"/>
    <property type="match status" value="1"/>
</dbReference>
<dbReference type="Pfam" id="PF09103">
    <property type="entry name" value="BRCA-2_OB1"/>
    <property type="match status" value="1"/>
</dbReference>
<keyword evidence="2" id="KW-0227">DNA damage</keyword>
<dbReference type="GO" id="GO:0003677">
    <property type="term" value="F:DNA binding"/>
    <property type="evidence" value="ECO:0007669"/>
    <property type="project" value="UniProtKB-KW"/>
</dbReference>